<evidence type="ECO:0000313" key="12">
    <source>
        <dbReference type="EMBL" id="ELR21768.1"/>
    </source>
</evidence>
<dbReference type="InterPro" id="IPR001670">
    <property type="entry name" value="ADH_Fe/GldA"/>
</dbReference>
<dbReference type="FunFam" id="3.40.50.1970:FF:000003">
    <property type="entry name" value="Alcohol dehydrogenase, iron-containing"/>
    <property type="match status" value="1"/>
</dbReference>
<evidence type="ECO:0000256" key="4">
    <source>
        <dbReference type="ARBA" id="ARBA00013182"/>
    </source>
</evidence>
<dbReference type="Gene3D" id="1.20.1090.10">
    <property type="entry name" value="Dehydroquinate synthase-like - alpha domain"/>
    <property type="match status" value="1"/>
</dbReference>
<dbReference type="Pfam" id="PF25137">
    <property type="entry name" value="ADH_Fe_C"/>
    <property type="match status" value="1"/>
</dbReference>
<keyword evidence="13" id="KW-1185">Reference proteome</keyword>
<dbReference type="GeneID" id="14922680"/>
<sequence length="581" mass="62614">MKRTCSARRAAVVCRSTAAVAQGSSTRSLHSAQPTQSGHRAIPPHHVHGPTCPCSAAHNPQYFYRGLLGAEGAEARASLTRPGVRFARRTQSTPTTHARLSSSAATGGLSRSGPKESEADYAFEMAGSNIRFGVGATREVGLDLVDMGARHVCVFTDSTLKDLAPVITVLQSLQDAKVNFVLYDKVKVEPTDASFKHAIEFVTQTARKVTPTGHFDAFVAVGGGSVIDTCKAANLYATYPPEDFFDYVNPPVGKGKPPPGALKPLIAIPTTAGTGSEATGVAIFDHVERNSKTGIAHRRLKPTLGIVDPENTKSMPPQVAAASGFDVLCHALESYTAIPYDQRTPRPATPLLRPAYQGSNPIADVWSLKSLEMLAKYFVRSVENRDDTEARAQMALAATYAGIGFGSAGVHLCHGMSYPVSSLAHHMTYKPKDYNVDSPMIPHGMSVVLHAPAVFRFTASANPDRHKQVAALLGAKDIENVRDSDAGPVLADRIIELMKRLDIPNGLQALGFSSNDIDALVEGALPQHRHDSHTHHRTRTHARLHTFTYAHIDGDRVLKLAPVPTGQEELAKLFQQSMQIW</sequence>
<reference evidence="12 13" key="1">
    <citation type="journal article" date="2013" name="Genome Biol.">
        <title>Genome of Acanthamoeba castellanii highlights extensive lateral gene transfer and early evolution of tyrosine kinase signaling.</title>
        <authorList>
            <person name="Clarke M."/>
            <person name="Lohan A.J."/>
            <person name="Liu B."/>
            <person name="Lagkouvardos I."/>
            <person name="Roy S."/>
            <person name="Zafar N."/>
            <person name="Bertelli C."/>
            <person name="Schilde C."/>
            <person name="Kianianmomeni A."/>
            <person name="Burglin T.R."/>
            <person name="Frech C."/>
            <person name="Turcotte B."/>
            <person name="Kopec K.O."/>
            <person name="Synnott J.M."/>
            <person name="Choo C."/>
            <person name="Paponov I."/>
            <person name="Finkler A."/>
            <person name="Soon Heng Tan C."/>
            <person name="Hutchins A.P."/>
            <person name="Weinmeier T."/>
            <person name="Rattei T."/>
            <person name="Chu J.S."/>
            <person name="Gimenez G."/>
            <person name="Irimia M."/>
            <person name="Rigden D.J."/>
            <person name="Fitzpatrick D.A."/>
            <person name="Lorenzo-Morales J."/>
            <person name="Bateman A."/>
            <person name="Chiu C.H."/>
            <person name="Tang P."/>
            <person name="Hegemann P."/>
            <person name="Fromm H."/>
            <person name="Raoult D."/>
            <person name="Greub G."/>
            <person name="Miranda-Saavedra D."/>
            <person name="Chen N."/>
            <person name="Nash P."/>
            <person name="Ginger M.L."/>
            <person name="Horn M."/>
            <person name="Schaap P."/>
            <person name="Caler L."/>
            <person name="Loftus B."/>
        </authorList>
    </citation>
    <scope>NUCLEOTIDE SEQUENCE [LARGE SCALE GENOMIC DNA]</scope>
    <source>
        <strain evidence="12 13">Neff</strain>
    </source>
</reference>
<accession>L8HAM2</accession>
<dbReference type="GO" id="GO:0004022">
    <property type="term" value="F:alcohol dehydrogenase (NAD+) activity"/>
    <property type="evidence" value="ECO:0007669"/>
    <property type="project" value="InterPro"/>
</dbReference>
<dbReference type="PANTHER" id="PTHR11496">
    <property type="entry name" value="ALCOHOL DEHYDROGENASE"/>
    <property type="match status" value="1"/>
</dbReference>
<feature type="domain" description="Fe-containing alcohol dehydrogenase-like C-terminal" evidence="11">
    <location>
        <begin position="358"/>
        <end position="530"/>
    </location>
</feature>
<dbReference type="EC" id="1.1.99.24" evidence="4"/>
<keyword evidence="7" id="KW-0496">Mitochondrion</keyword>
<comment type="subcellular location">
    <subcellularLocation>
        <location evidence="2">Mitochondrion</location>
    </subcellularLocation>
</comment>
<evidence type="ECO:0000256" key="3">
    <source>
        <dbReference type="ARBA" id="ARBA00010005"/>
    </source>
</evidence>
<dbReference type="OMA" id="NLMGAGC"/>
<dbReference type="VEuPathDB" id="AmoebaDB:ACA1_385440"/>
<dbReference type="PANTHER" id="PTHR11496:SF83">
    <property type="entry name" value="HYDROXYACID-OXOACID TRANSHYDROGENASE, MITOCHONDRIAL"/>
    <property type="match status" value="1"/>
</dbReference>
<dbReference type="RefSeq" id="XP_004347150.1">
    <property type="nucleotide sequence ID" value="XM_004347100.1"/>
</dbReference>
<dbReference type="InterPro" id="IPR056798">
    <property type="entry name" value="ADH_Fe_C"/>
</dbReference>
<evidence type="ECO:0000313" key="13">
    <source>
        <dbReference type="Proteomes" id="UP000011083"/>
    </source>
</evidence>
<evidence type="ECO:0000256" key="5">
    <source>
        <dbReference type="ARBA" id="ARBA00022946"/>
    </source>
</evidence>
<evidence type="ECO:0000259" key="10">
    <source>
        <dbReference type="Pfam" id="PF00465"/>
    </source>
</evidence>
<dbReference type="Pfam" id="PF00465">
    <property type="entry name" value="Fe-ADH"/>
    <property type="match status" value="1"/>
</dbReference>
<dbReference type="OrthoDB" id="31160at2759"/>
<dbReference type="Proteomes" id="UP000011083">
    <property type="component" value="Unassembled WGS sequence"/>
</dbReference>
<name>L8HAM2_ACACF</name>
<dbReference type="KEGG" id="acan:ACA1_385440"/>
<comment type="catalytic activity">
    <reaction evidence="1">
        <text>(S)-3-hydroxybutanoate + 2-oxoglutarate = (R)-2-hydroxyglutarate + acetoacetate</text>
        <dbReference type="Rhea" id="RHEA:23048"/>
        <dbReference type="ChEBI" id="CHEBI:11047"/>
        <dbReference type="ChEBI" id="CHEBI:13705"/>
        <dbReference type="ChEBI" id="CHEBI:15801"/>
        <dbReference type="ChEBI" id="CHEBI:16810"/>
        <dbReference type="EC" id="1.1.99.24"/>
    </reaction>
</comment>
<dbReference type="InterPro" id="IPR039697">
    <property type="entry name" value="Alcohol_dehydrogenase_Fe"/>
</dbReference>
<keyword evidence="5" id="KW-0809">Transit peptide</keyword>
<feature type="domain" description="Alcohol dehydrogenase iron-type/glycerol dehydrogenase GldA" evidence="10">
    <location>
        <begin position="129"/>
        <end position="309"/>
    </location>
</feature>
<evidence type="ECO:0000256" key="6">
    <source>
        <dbReference type="ARBA" id="ARBA00023002"/>
    </source>
</evidence>
<gene>
    <name evidence="12" type="ORF">ACA1_385440</name>
</gene>
<dbReference type="AlphaFoldDB" id="L8HAM2"/>
<comment type="catalytic activity">
    <reaction evidence="8">
        <text>4-hydroxybutanoate + 2-oxoglutarate = (R)-2-hydroxyglutarate + succinate semialdehyde</text>
        <dbReference type="Rhea" id="RHEA:24734"/>
        <dbReference type="ChEBI" id="CHEBI:15801"/>
        <dbReference type="ChEBI" id="CHEBI:16724"/>
        <dbReference type="ChEBI" id="CHEBI:16810"/>
        <dbReference type="ChEBI" id="CHEBI:57706"/>
        <dbReference type="EC" id="1.1.99.24"/>
    </reaction>
</comment>
<feature type="region of interest" description="Disordered" evidence="9">
    <location>
        <begin position="88"/>
        <end position="116"/>
    </location>
</feature>
<protein>
    <recommendedName>
        <fullName evidence="4">hydroxyacid-oxoacid transhydrogenase</fullName>
        <ecNumber evidence="4">1.1.99.24</ecNumber>
    </recommendedName>
</protein>
<dbReference type="GO" id="GO:0046872">
    <property type="term" value="F:metal ion binding"/>
    <property type="evidence" value="ECO:0007669"/>
    <property type="project" value="InterPro"/>
</dbReference>
<evidence type="ECO:0000259" key="11">
    <source>
        <dbReference type="Pfam" id="PF25137"/>
    </source>
</evidence>
<dbReference type="EMBL" id="KB007900">
    <property type="protein sequence ID" value="ELR21768.1"/>
    <property type="molecule type" value="Genomic_DNA"/>
</dbReference>
<evidence type="ECO:0000256" key="7">
    <source>
        <dbReference type="ARBA" id="ARBA00023128"/>
    </source>
</evidence>
<dbReference type="Gene3D" id="3.40.50.1970">
    <property type="match status" value="1"/>
</dbReference>
<evidence type="ECO:0000256" key="2">
    <source>
        <dbReference type="ARBA" id="ARBA00004173"/>
    </source>
</evidence>
<dbReference type="CDD" id="cd08190">
    <property type="entry name" value="HOT"/>
    <property type="match status" value="1"/>
</dbReference>
<dbReference type="BRENDA" id="1.1.99.24">
    <property type="organism ID" value="15"/>
</dbReference>
<proteinExistence type="inferred from homology"/>
<evidence type="ECO:0000256" key="1">
    <source>
        <dbReference type="ARBA" id="ARBA00000813"/>
    </source>
</evidence>
<comment type="similarity">
    <text evidence="3">Belongs to the iron-containing alcohol dehydrogenase family. Hydroxyacid-oxoacid transhydrogenase subfamily.</text>
</comment>
<dbReference type="GO" id="GO:0005739">
    <property type="term" value="C:mitochondrion"/>
    <property type="evidence" value="ECO:0007669"/>
    <property type="project" value="UniProtKB-SubCell"/>
</dbReference>
<dbReference type="STRING" id="1257118.L8HAM2"/>
<dbReference type="InterPro" id="IPR042157">
    <property type="entry name" value="HOT"/>
</dbReference>
<dbReference type="SUPFAM" id="SSF56796">
    <property type="entry name" value="Dehydroquinate synthase-like"/>
    <property type="match status" value="1"/>
</dbReference>
<feature type="compositionally biased region" description="Polar residues" evidence="9">
    <location>
        <begin position="89"/>
        <end position="105"/>
    </location>
</feature>
<dbReference type="GO" id="GO:0047988">
    <property type="term" value="F:hydroxyacid-oxoacid transhydrogenase activity"/>
    <property type="evidence" value="ECO:0007669"/>
    <property type="project" value="UniProtKB-EC"/>
</dbReference>
<dbReference type="FunFam" id="1.20.1090.10:FF:000003">
    <property type="entry name" value="Probable hydroxyacid-oxoacid transhydrogenase, mitochondrial"/>
    <property type="match status" value="1"/>
</dbReference>
<organism evidence="12 13">
    <name type="scientific">Acanthamoeba castellanii (strain ATCC 30010 / Neff)</name>
    <dbReference type="NCBI Taxonomy" id="1257118"/>
    <lineage>
        <taxon>Eukaryota</taxon>
        <taxon>Amoebozoa</taxon>
        <taxon>Discosea</taxon>
        <taxon>Longamoebia</taxon>
        <taxon>Centramoebida</taxon>
        <taxon>Acanthamoebidae</taxon>
        <taxon>Acanthamoeba</taxon>
    </lineage>
</organism>
<keyword evidence="6" id="KW-0560">Oxidoreductase</keyword>
<evidence type="ECO:0000256" key="9">
    <source>
        <dbReference type="SAM" id="MobiDB-lite"/>
    </source>
</evidence>
<evidence type="ECO:0000256" key="8">
    <source>
        <dbReference type="ARBA" id="ARBA00049496"/>
    </source>
</evidence>